<evidence type="ECO:0000313" key="1">
    <source>
        <dbReference type="EMBL" id="SCX02668.1"/>
    </source>
</evidence>
<evidence type="ECO:0000313" key="2">
    <source>
        <dbReference type="Proteomes" id="UP000199707"/>
    </source>
</evidence>
<dbReference type="InterPro" id="IPR036291">
    <property type="entry name" value="NAD(P)-bd_dom_sf"/>
</dbReference>
<dbReference type="STRING" id="1502745.SAMN02799620_00470"/>
<dbReference type="RefSeq" id="WP_090353481.1">
    <property type="nucleotide sequence ID" value="NZ_FMUB01000001.1"/>
</dbReference>
<gene>
    <name evidence="1" type="ORF">SAMN02799620_00470</name>
</gene>
<dbReference type="EMBL" id="FMUB01000001">
    <property type="protein sequence ID" value="SCX02668.1"/>
    <property type="molecule type" value="Genomic_DNA"/>
</dbReference>
<protein>
    <submittedName>
        <fullName evidence="1">Uncharacterized protein</fullName>
    </submittedName>
</protein>
<reference evidence="2" key="1">
    <citation type="submission" date="2016-10" db="EMBL/GenBank/DDBJ databases">
        <authorList>
            <person name="Varghese N."/>
            <person name="Submissions S."/>
        </authorList>
    </citation>
    <scope>NUCLEOTIDE SEQUENCE [LARGE SCALE GENOMIC DNA]</scope>
    <source>
        <strain evidence="2">UNC267MFSha1.1M11</strain>
    </source>
</reference>
<sequence length="257" mass="26676">MSDLLLRAPSATSVATRVSARAAAAHRSDLTVDPAVDAITTAAINALWATLTRPDSETLGTTVVRPGDFAASPVVAAYEARVWADLLLSSFARETNLLLPSTRFLVLGSGRVADALTAALTRFGSRVALAAADAIGVWEIASRYAVPSRYISESRYIAGDIDVVLTTGVGHSPLTLDAVTPGPRPLVVVGNPEFGTAAGSARALQRFDGPRPLFVVPPVEPDILHHTVAGIRAGYAVLLATIGAQHADSALAEALQP</sequence>
<dbReference type="Gene3D" id="3.40.50.720">
    <property type="entry name" value="NAD(P)-binding Rossmann-like Domain"/>
    <property type="match status" value="1"/>
</dbReference>
<proteinExistence type="predicted"/>
<dbReference type="AlphaFoldDB" id="A0A1G4V7X6"/>
<name>A0A1G4V7X6_9MYCO</name>
<dbReference type="Proteomes" id="UP000199707">
    <property type="component" value="Unassembled WGS sequence"/>
</dbReference>
<accession>A0A1G4V7X6</accession>
<dbReference type="SUPFAM" id="SSF51735">
    <property type="entry name" value="NAD(P)-binding Rossmann-fold domains"/>
    <property type="match status" value="1"/>
</dbReference>
<organism evidence="1 2">
    <name type="scientific">Mycolicibacterium fluoranthenivorans</name>
    <dbReference type="NCBI Taxonomy" id="258505"/>
    <lineage>
        <taxon>Bacteria</taxon>
        <taxon>Bacillati</taxon>
        <taxon>Actinomycetota</taxon>
        <taxon>Actinomycetes</taxon>
        <taxon>Mycobacteriales</taxon>
        <taxon>Mycobacteriaceae</taxon>
        <taxon>Mycolicibacterium</taxon>
    </lineage>
</organism>